<dbReference type="InterPro" id="IPR003337">
    <property type="entry name" value="Trehalose_PPase"/>
</dbReference>
<dbReference type="OrthoDB" id="759993at2759"/>
<comment type="cofactor">
    <cofactor evidence="2 6">
        <name>a divalent metal cation</name>
        <dbReference type="ChEBI" id="CHEBI:60240"/>
    </cofactor>
</comment>
<comment type="similarity">
    <text evidence="4 6">Belongs to the trehalose phosphatase family.</text>
</comment>
<proteinExistence type="inferred from homology"/>
<name>A0A9E7JWK7_9LILI</name>
<evidence type="ECO:0000256" key="2">
    <source>
        <dbReference type="ARBA" id="ARBA00001968"/>
    </source>
</evidence>
<evidence type="ECO:0000256" key="1">
    <source>
        <dbReference type="ARBA" id="ARBA00000500"/>
    </source>
</evidence>
<dbReference type="PANTHER" id="PTHR43768:SF17">
    <property type="entry name" value="TREHALOSE-PHOSPHATE PHOSPHATASE F-RELATED"/>
    <property type="match status" value="1"/>
</dbReference>
<dbReference type="NCBIfam" id="TIGR00685">
    <property type="entry name" value="T6PP"/>
    <property type="match status" value="1"/>
</dbReference>
<accession>A0A9E7JWK7</accession>
<dbReference type="NCBIfam" id="TIGR01484">
    <property type="entry name" value="HAD-SF-IIB"/>
    <property type="match status" value="1"/>
</dbReference>
<evidence type="ECO:0000313" key="9">
    <source>
        <dbReference type="Proteomes" id="UP001055439"/>
    </source>
</evidence>
<dbReference type="FunFam" id="3.40.50.1000:FF:000073">
    <property type="entry name" value="Trehalose 6-phosphate phosphatase"/>
    <property type="match status" value="1"/>
</dbReference>
<evidence type="ECO:0000256" key="4">
    <source>
        <dbReference type="ARBA" id="ARBA00008770"/>
    </source>
</evidence>
<dbReference type="GO" id="GO:0004805">
    <property type="term" value="F:trehalose-phosphatase activity"/>
    <property type="evidence" value="ECO:0007669"/>
    <property type="project" value="UniProtKB-EC"/>
</dbReference>
<evidence type="ECO:0000256" key="3">
    <source>
        <dbReference type="ARBA" id="ARBA00005199"/>
    </source>
</evidence>
<evidence type="ECO:0000256" key="7">
    <source>
        <dbReference type="SAM" id="MobiDB-lite"/>
    </source>
</evidence>
<gene>
    <name evidence="8" type="ORF">MUK42_28885</name>
</gene>
<dbReference type="AlphaFoldDB" id="A0A9E7JWK7"/>
<dbReference type="InterPro" id="IPR006379">
    <property type="entry name" value="HAD-SF_hydro_IIB"/>
</dbReference>
<organism evidence="8 9">
    <name type="scientific">Musa troglodytarum</name>
    <name type="common">fe'i banana</name>
    <dbReference type="NCBI Taxonomy" id="320322"/>
    <lineage>
        <taxon>Eukaryota</taxon>
        <taxon>Viridiplantae</taxon>
        <taxon>Streptophyta</taxon>
        <taxon>Embryophyta</taxon>
        <taxon>Tracheophyta</taxon>
        <taxon>Spermatophyta</taxon>
        <taxon>Magnoliopsida</taxon>
        <taxon>Liliopsida</taxon>
        <taxon>Zingiberales</taxon>
        <taxon>Musaceae</taxon>
        <taxon>Musa</taxon>
    </lineage>
</organism>
<dbReference type="InterPro" id="IPR044651">
    <property type="entry name" value="OTSB-like"/>
</dbReference>
<comment type="catalytic activity">
    <reaction evidence="1 6">
        <text>alpha,alpha-trehalose 6-phosphate + H2O = alpha,alpha-trehalose + phosphate</text>
        <dbReference type="Rhea" id="RHEA:23420"/>
        <dbReference type="ChEBI" id="CHEBI:15377"/>
        <dbReference type="ChEBI" id="CHEBI:16551"/>
        <dbReference type="ChEBI" id="CHEBI:43474"/>
        <dbReference type="ChEBI" id="CHEBI:58429"/>
        <dbReference type="EC" id="3.1.3.12"/>
    </reaction>
</comment>
<protein>
    <recommendedName>
        <fullName evidence="6">Trehalose 6-phosphate phosphatase</fullName>
        <ecNumber evidence="6">3.1.3.12</ecNumber>
    </recommendedName>
</protein>
<evidence type="ECO:0000313" key="8">
    <source>
        <dbReference type="EMBL" id="URD97217.1"/>
    </source>
</evidence>
<evidence type="ECO:0000256" key="6">
    <source>
        <dbReference type="RuleBase" id="RU361117"/>
    </source>
</evidence>
<dbReference type="EMBL" id="CP097506">
    <property type="protein sequence ID" value="URD97217.1"/>
    <property type="molecule type" value="Genomic_DNA"/>
</dbReference>
<keyword evidence="9" id="KW-1185">Reference proteome</keyword>
<reference evidence="8" key="1">
    <citation type="submission" date="2022-05" db="EMBL/GenBank/DDBJ databases">
        <title>The Musa troglodytarum L. genome provides insights into the mechanism of non-climacteric behaviour and enrichment of carotenoids.</title>
        <authorList>
            <person name="Wang J."/>
        </authorList>
    </citation>
    <scope>NUCLEOTIDE SEQUENCE</scope>
    <source>
        <tissue evidence="8">Leaf</tissue>
    </source>
</reference>
<dbReference type="InterPro" id="IPR023214">
    <property type="entry name" value="HAD_sf"/>
</dbReference>
<dbReference type="PANTHER" id="PTHR43768">
    <property type="entry name" value="TREHALOSE 6-PHOSPHATE PHOSPHATASE"/>
    <property type="match status" value="1"/>
</dbReference>
<comment type="pathway">
    <text evidence="3 6">Glycan biosynthesis; trehalose biosynthesis.</text>
</comment>
<dbReference type="Proteomes" id="UP001055439">
    <property type="component" value="Chromosome 4"/>
</dbReference>
<feature type="region of interest" description="Disordered" evidence="7">
    <location>
        <begin position="1"/>
        <end position="32"/>
    </location>
</feature>
<dbReference type="SUPFAM" id="SSF56784">
    <property type="entry name" value="HAD-like"/>
    <property type="match status" value="1"/>
</dbReference>
<dbReference type="Pfam" id="PF02358">
    <property type="entry name" value="Trehalose_PPase"/>
    <property type="match status" value="1"/>
</dbReference>
<comment type="function">
    <text evidence="6">Removes the phosphate from trehalose 6-phosphate to produce free trehalose.</text>
</comment>
<keyword evidence="5 6" id="KW-0378">Hydrolase</keyword>
<dbReference type="EC" id="3.1.3.12" evidence="6"/>
<sequence>MTTWAGSLDSGSSPNPHPHPSPKPISSAPDAPTHPGAGRVFLAIHFDPRLLPHRIAKIGSASQHFIGAYEQGRKALSGMLDESHDGVCLDAMKSSSPPHIKLNKDFISDLAIGEHDAAYDAWMMKCPSALSSFKQITNHAKYKKIVLFLDYDGTLSHIVDNPEHAFMSNAMRTAVKNVAKYFSTAIISGRSCHKAYKFVKLGELYYAGSHGMDIMGPVMKNESVSDVPGCTISIEEQGNEVILFQPAKEFLLMINEVQSFLKDVTKDIEGVIVESNKVCVSVHYRLVDEKDWPKVAQCVHHVLKDYPHLQVTHGRRVLEVRPVIDCNQGKAVEFLLEYLGLRTSDDVLPIYVGDDRTDEDAFKILREGKCGYGILVTSVPKQTNAVFSLRDPTEVKKFLKLLVKWKKLEAS</sequence>
<dbReference type="InterPro" id="IPR036412">
    <property type="entry name" value="HAD-like_sf"/>
</dbReference>
<dbReference type="FunFam" id="3.30.70.1020:FF:000004">
    <property type="entry name" value="Trehalose 6-phosphate phosphatase"/>
    <property type="match status" value="1"/>
</dbReference>
<evidence type="ECO:0000256" key="5">
    <source>
        <dbReference type="ARBA" id="ARBA00022801"/>
    </source>
</evidence>
<dbReference type="GO" id="GO:0005992">
    <property type="term" value="P:trehalose biosynthetic process"/>
    <property type="evidence" value="ECO:0007669"/>
    <property type="project" value="InterPro"/>
</dbReference>
<dbReference type="Gene3D" id="3.40.50.1000">
    <property type="entry name" value="HAD superfamily/HAD-like"/>
    <property type="match status" value="2"/>
</dbReference>